<dbReference type="GO" id="GO:0004674">
    <property type="term" value="F:protein serine/threonine kinase activity"/>
    <property type="evidence" value="ECO:0007669"/>
    <property type="project" value="UniProtKB-KW"/>
</dbReference>
<dbReference type="GO" id="GO:0005524">
    <property type="term" value="F:ATP binding"/>
    <property type="evidence" value="ECO:0007669"/>
    <property type="project" value="UniProtKB-UniRule"/>
</dbReference>
<dbReference type="SUPFAM" id="SSF56112">
    <property type="entry name" value="Protein kinase-like (PK-like)"/>
    <property type="match status" value="1"/>
</dbReference>
<evidence type="ECO:0000256" key="8">
    <source>
        <dbReference type="SAM" id="MobiDB-lite"/>
    </source>
</evidence>
<keyword evidence="5 10" id="KW-0418">Kinase</keyword>
<feature type="compositionally biased region" description="Low complexity" evidence="8">
    <location>
        <begin position="273"/>
        <end position="282"/>
    </location>
</feature>
<feature type="region of interest" description="Disordered" evidence="8">
    <location>
        <begin position="263"/>
        <end position="282"/>
    </location>
</feature>
<dbReference type="PROSITE" id="PS00107">
    <property type="entry name" value="PROTEIN_KINASE_ATP"/>
    <property type="match status" value="1"/>
</dbReference>
<feature type="binding site" evidence="7">
    <location>
        <position position="37"/>
    </location>
    <ligand>
        <name>ATP</name>
        <dbReference type="ChEBI" id="CHEBI:30616"/>
    </ligand>
</feature>
<dbReference type="InterPro" id="IPR000719">
    <property type="entry name" value="Prot_kinase_dom"/>
</dbReference>
<name>A0A212T313_9MICO</name>
<dbReference type="Pfam" id="PF00069">
    <property type="entry name" value="Pkinase"/>
    <property type="match status" value="1"/>
</dbReference>
<dbReference type="Gene3D" id="3.30.200.20">
    <property type="entry name" value="Phosphorylase Kinase, domain 1"/>
    <property type="match status" value="1"/>
</dbReference>
<dbReference type="OrthoDB" id="9762169at2"/>
<dbReference type="EMBL" id="FYEZ01000001">
    <property type="protein sequence ID" value="SNC60405.1"/>
    <property type="molecule type" value="Genomic_DNA"/>
</dbReference>
<evidence type="ECO:0000256" key="7">
    <source>
        <dbReference type="PROSITE-ProRule" id="PRU10141"/>
    </source>
</evidence>
<dbReference type="AlphaFoldDB" id="A0A212T313"/>
<evidence type="ECO:0000256" key="4">
    <source>
        <dbReference type="ARBA" id="ARBA00022741"/>
    </source>
</evidence>
<sequence length="401" mass="42614">MTERIGRYELQGVIGTGSFATVHRAHDPVLHGTVVLKVLAENHSLNPEVRERFIAEGRALRKVRSPHVVTVHDLGETDRQQPYLVLEHADRGTVAERVEAHRRAGRAPEVGDVLLVAQQLASALGELHDEQLVHRDLSPANVLITSRGGEVRDDDGAVDPGGLLAPDERLLLADLGLCKDLALNSGLTVAAGTHGFRPPELENGPAVIDTRADVWALAALLEWLGGEALPPPSHEVLRWGRAPAVEDRPATVAALVEAMEDAVDFPRPPSPPAAAVRGSRAAPRGGRHRLLTGFAVVGAVLLAGLTGWTVRGDGQPPEATGDASVGVAGPDTLRVGQTGTFRAELTGVDDWVWVLPDGRYRAGDTEVTLHPSSPGVATIALEGRDEAGDPLRATHELRVEE</sequence>
<keyword evidence="3" id="KW-0808">Transferase</keyword>
<evidence type="ECO:0000256" key="5">
    <source>
        <dbReference type="ARBA" id="ARBA00022777"/>
    </source>
</evidence>
<evidence type="ECO:0000313" key="11">
    <source>
        <dbReference type="Proteomes" id="UP000198122"/>
    </source>
</evidence>
<proteinExistence type="predicted"/>
<evidence type="ECO:0000256" key="6">
    <source>
        <dbReference type="ARBA" id="ARBA00022840"/>
    </source>
</evidence>
<dbReference type="PROSITE" id="PS50011">
    <property type="entry name" value="PROTEIN_KINASE_DOM"/>
    <property type="match status" value="1"/>
</dbReference>
<keyword evidence="11" id="KW-1185">Reference proteome</keyword>
<evidence type="ECO:0000256" key="2">
    <source>
        <dbReference type="ARBA" id="ARBA00022527"/>
    </source>
</evidence>
<dbReference type="Proteomes" id="UP000198122">
    <property type="component" value="Unassembled WGS sequence"/>
</dbReference>
<dbReference type="InterPro" id="IPR011009">
    <property type="entry name" value="Kinase-like_dom_sf"/>
</dbReference>
<dbReference type="PROSITE" id="PS00109">
    <property type="entry name" value="PROTEIN_KINASE_TYR"/>
    <property type="match status" value="1"/>
</dbReference>
<dbReference type="InterPro" id="IPR008266">
    <property type="entry name" value="Tyr_kinase_AS"/>
</dbReference>
<keyword evidence="6 7" id="KW-0067">ATP-binding</keyword>
<reference evidence="10 11" key="1">
    <citation type="submission" date="2017-06" db="EMBL/GenBank/DDBJ databases">
        <authorList>
            <person name="Kim H.J."/>
            <person name="Triplett B.A."/>
        </authorList>
    </citation>
    <scope>NUCLEOTIDE SEQUENCE [LARGE SCALE GENOMIC DNA]</scope>
    <source>
        <strain evidence="10 11">DSM 22179</strain>
    </source>
</reference>
<keyword evidence="2" id="KW-0723">Serine/threonine-protein kinase</keyword>
<dbReference type="RefSeq" id="WP_088817302.1">
    <property type="nucleotide sequence ID" value="NZ_FYEZ01000001.1"/>
</dbReference>
<dbReference type="EC" id="2.7.11.1" evidence="1"/>
<evidence type="ECO:0000313" key="10">
    <source>
        <dbReference type="EMBL" id="SNC60405.1"/>
    </source>
</evidence>
<evidence type="ECO:0000259" key="9">
    <source>
        <dbReference type="PROSITE" id="PS50011"/>
    </source>
</evidence>
<evidence type="ECO:0000256" key="1">
    <source>
        <dbReference type="ARBA" id="ARBA00012513"/>
    </source>
</evidence>
<dbReference type="InterPro" id="IPR017441">
    <property type="entry name" value="Protein_kinase_ATP_BS"/>
</dbReference>
<dbReference type="CDD" id="cd14014">
    <property type="entry name" value="STKc_PknB_like"/>
    <property type="match status" value="1"/>
</dbReference>
<accession>A0A212T313</accession>
<dbReference type="PANTHER" id="PTHR43289:SF6">
    <property type="entry name" value="SERINE_THREONINE-PROTEIN KINASE NEKL-3"/>
    <property type="match status" value="1"/>
</dbReference>
<feature type="domain" description="Protein kinase" evidence="9">
    <location>
        <begin position="8"/>
        <end position="373"/>
    </location>
</feature>
<organism evidence="10 11">
    <name type="scientific">Kytococcus aerolatus</name>
    <dbReference type="NCBI Taxonomy" id="592308"/>
    <lineage>
        <taxon>Bacteria</taxon>
        <taxon>Bacillati</taxon>
        <taxon>Actinomycetota</taxon>
        <taxon>Actinomycetes</taxon>
        <taxon>Micrococcales</taxon>
        <taxon>Kytococcaceae</taxon>
        <taxon>Kytococcus</taxon>
    </lineage>
</organism>
<evidence type="ECO:0000256" key="3">
    <source>
        <dbReference type="ARBA" id="ARBA00022679"/>
    </source>
</evidence>
<dbReference type="Gene3D" id="1.10.510.10">
    <property type="entry name" value="Transferase(Phosphotransferase) domain 1"/>
    <property type="match status" value="1"/>
</dbReference>
<keyword evidence="4 7" id="KW-0547">Nucleotide-binding</keyword>
<dbReference type="PANTHER" id="PTHR43289">
    <property type="entry name" value="MITOGEN-ACTIVATED PROTEIN KINASE KINASE KINASE 20-RELATED"/>
    <property type="match status" value="1"/>
</dbReference>
<gene>
    <name evidence="10" type="ORF">SAMN05445756_0273</name>
</gene>
<protein>
    <recommendedName>
        <fullName evidence="1">non-specific serine/threonine protein kinase</fullName>
        <ecNumber evidence="1">2.7.11.1</ecNumber>
    </recommendedName>
</protein>